<dbReference type="Pfam" id="PF13592">
    <property type="entry name" value="HTH_33"/>
    <property type="match status" value="1"/>
</dbReference>
<dbReference type="Gene3D" id="3.30.420.10">
    <property type="entry name" value="Ribonuclease H-like superfamily/Ribonuclease H"/>
    <property type="match status" value="1"/>
</dbReference>
<dbReference type="AlphaFoldDB" id="D3VDP8"/>
<evidence type="ECO:0000313" key="3">
    <source>
        <dbReference type="EMBL" id="CBJ89965.1"/>
    </source>
</evidence>
<dbReference type="EMBL" id="FN667742">
    <property type="protein sequence ID" value="CBJ89965.1"/>
    <property type="molecule type" value="Genomic_DNA"/>
</dbReference>
<dbReference type="STRING" id="406817.XNC1_1905"/>
<dbReference type="Proteomes" id="UP000008075">
    <property type="component" value="Chromosome"/>
</dbReference>
<dbReference type="NCBIfam" id="NF033545">
    <property type="entry name" value="transpos_IS630"/>
    <property type="match status" value="1"/>
</dbReference>
<gene>
    <name evidence="3" type="ordered locus">XNC1_1905</name>
</gene>
<dbReference type="SUPFAM" id="SSF53098">
    <property type="entry name" value="Ribonuclease H-like"/>
    <property type="match status" value="1"/>
</dbReference>
<dbReference type="InterPro" id="IPR047655">
    <property type="entry name" value="Transpos_IS630-like"/>
</dbReference>
<protein>
    <submittedName>
        <fullName evidence="3">Transposase</fullName>
    </submittedName>
</protein>
<dbReference type="eggNOG" id="COG3415">
    <property type="taxonomic scope" value="Bacteria"/>
</dbReference>
<dbReference type="SUPFAM" id="SSF46689">
    <property type="entry name" value="Homeodomain-like"/>
    <property type="match status" value="1"/>
</dbReference>
<dbReference type="InterPro" id="IPR038717">
    <property type="entry name" value="Tc1-like_DDE_dom"/>
</dbReference>
<feature type="domain" description="Tc1-like transposase DDE" evidence="1">
    <location>
        <begin position="168"/>
        <end position="312"/>
    </location>
</feature>
<sequence length="348" mass="40041">MKIHLTEDQKKALELMHDTTRDSRVCDRIKAVLLAIKAVLLASEGWTTQRIAQALRIPESTVSRHLKDYFSEEKLAPENGGSESRLLAEQATELIEYLTANLMHTTVQIVAYVWARWQVTFTVSGMTKWLHSYKKSMGVPHKFDADKQPQFIETYNALKEKCGQNEPILFIDAVHPTQSTKLSYGWMKSGRKHVKVVETTGSRTRLNIMGALNLHQIENTIIREYPTINAKNVVLFFGAIRETYPLSQRIHLILDGAGYHRSELVQFFAEVLNIELHYLPPDSPNLNPIERLWKYMNEQVRNNVCFPDVKTFRETLHHFFHVVLPKKAQELATRLTDNFQTLKPASSS</sequence>
<dbReference type="Pfam" id="PF13384">
    <property type="entry name" value="HTH_23"/>
    <property type="match status" value="1"/>
</dbReference>
<name>D3VDP8_XENNA</name>
<dbReference type="GeneID" id="24903095"/>
<dbReference type="GO" id="GO:0003676">
    <property type="term" value="F:nucleic acid binding"/>
    <property type="evidence" value="ECO:0007669"/>
    <property type="project" value="InterPro"/>
</dbReference>
<evidence type="ECO:0000259" key="1">
    <source>
        <dbReference type="Pfam" id="PF13358"/>
    </source>
</evidence>
<evidence type="ECO:0000313" key="4">
    <source>
        <dbReference type="Proteomes" id="UP000008075"/>
    </source>
</evidence>
<dbReference type="Pfam" id="PF13358">
    <property type="entry name" value="DDE_3"/>
    <property type="match status" value="1"/>
</dbReference>
<feature type="domain" description="Winged helix-turn helix" evidence="2">
    <location>
        <begin position="102"/>
        <end position="155"/>
    </location>
</feature>
<dbReference type="eggNOG" id="COG3335">
    <property type="taxonomic scope" value="Bacteria"/>
</dbReference>
<organism evidence="3 4">
    <name type="scientific">Xenorhabdus nematophila (strain ATCC 19061 / DSM 3370 / CCUG 14189 / LMG 1036 / NCIMB 9965 / AN6)</name>
    <dbReference type="NCBI Taxonomy" id="406817"/>
    <lineage>
        <taxon>Bacteria</taxon>
        <taxon>Pseudomonadati</taxon>
        <taxon>Pseudomonadota</taxon>
        <taxon>Gammaproteobacteria</taxon>
        <taxon>Enterobacterales</taxon>
        <taxon>Morganellaceae</taxon>
        <taxon>Xenorhabdus</taxon>
    </lineage>
</organism>
<dbReference type="InterPro" id="IPR025959">
    <property type="entry name" value="Winged_HTH_dom"/>
</dbReference>
<dbReference type="InterPro" id="IPR036397">
    <property type="entry name" value="RNaseH_sf"/>
</dbReference>
<dbReference type="RefSeq" id="WP_013184126.1">
    <property type="nucleotide sequence ID" value="NC_014228.1"/>
</dbReference>
<dbReference type="InterPro" id="IPR009057">
    <property type="entry name" value="Homeodomain-like_sf"/>
</dbReference>
<evidence type="ECO:0000259" key="2">
    <source>
        <dbReference type="Pfam" id="PF13592"/>
    </source>
</evidence>
<reference evidence="3 4" key="1">
    <citation type="journal article" date="2011" name="PLoS ONE">
        <title>The entomopathogenic bacterial endosymbionts xenorhabdus and photorhabdus: convergent lifestyles from divergent genomes.</title>
        <authorList>
            <person name="Chaston J.M."/>
            <person name="Suen G."/>
            <person name="Tucker S.L."/>
            <person name="Andersen A.W."/>
            <person name="Bhasin A."/>
            <person name="Bode E."/>
            <person name="Bode H.B."/>
            <person name="Brachmann A.O."/>
            <person name="Cowles C.E."/>
            <person name="Cowles K.N."/>
            <person name="Darby C."/>
            <person name="de Leon L."/>
            <person name="Drace K."/>
            <person name="Du Z."/>
            <person name="Givaudan A."/>
            <person name="Herbert Tran E.E."/>
            <person name="Jewell K.A."/>
            <person name="Knack J.J."/>
            <person name="Krasomil-Osterfeld K.C."/>
            <person name="Kukor R."/>
            <person name="Lanois A."/>
            <person name="Latreille P."/>
            <person name="Leimgruber N.K."/>
            <person name="Lipke C.M."/>
            <person name="Liu R."/>
            <person name="Lu X."/>
            <person name="Martens E.C."/>
            <person name="Marri P.R."/>
            <person name="Medigue C."/>
            <person name="Menard M.L."/>
            <person name="Miller N.M."/>
            <person name="Morales-Soto N."/>
            <person name="Norton S."/>
            <person name="Ogier J.C."/>
            <person name="Orchard S.S."/>
            <person name="Park D."/>
            <person name="Park Y."/>
            <person name="Qurollo B.A."/>
            <person name="Sugar D.R."/>
            <person name="Richards G.R."/>
            <person name="Rouy Z."/>
            <person name="Slominski B."/>
            <person name="Slominski K."/>
            <person name="Snyder H."/>
            <person name="Tjaden B.C."/>
            <person name="van der Hoeven R."/>
            <person name="Welch R.D."/>
            <person name="Wheeler C."/>
            <person name="Xiang B."/>
            <person name="Barbazuk B."/>
            <person name="Gaudriault S."/>
            <person name="Goodner B."/>
            <person name="Slater S.C."/>
            <person name="Forst S."/>
            <person name="Goldman B.S."/>
            <person name="Goodrich-Blair H."/>
        </authorList>
    </citation>
    <scope>NUCLEOTIDE SEQUENCE [LARGE SCALE GENOMIC DNA]</scope>
    <source>
        <strain evidence="4">ATCC 19061 / DSM 3370 / CCUG 14189 / LMG 1036 / NCIMB 9965 / AN6</strain>
    </source>
</reference>
<proteinExistence type="predicted"/>
<accession>D3VDP8</accession>
<dbReference type="InterPro" id="IPR012337">
    <property type="entry name" value="RNaseH-like_sf"/>
</dbReference>
<keyword evidence="4" id="KW-1185">Reference proteome</keyword>
<dbReference type="HOGENOM" id="CLU_056788_0_3_6"/>
<dbReference type="KEGG" id="xne:XNC1_1905"/>